<dbReference type="EMBL" id="UFQS01001291">
    <property type="protein sequence ID" value="SSX10145.1"/>
    <property type="molecule type" value="Genomic_DNA"/>
</dbReference>
<dbReference type="VEuPathDB" id="VectorBase:CSON001826"/>
<dbReference type="AlphaFoldDB" id="A0A336L8D1"/>
<accession>A0A336L8D1</accession>
<evidence type="ECO:0000313" key="4">
    <source>
        <dbReference type="EMBL" id="SSX29867.1"/>
    </source>
</evidence>
<dbReference type="InterPro" id="IPR019327">
    <property type="entry name" value="WKF"/>
</dbReference>
<evidence type="ECO:0000256" key="1">
    <source>
        <dbReference type="SAM" id="MobiDB-lite"/>
    </source>
</evidence>
<feature type="region of interest" description="Disordered" evidence="1">
    <location>
        <begin position="1"/>
        <end position="37"/>
    </location>
</feature>
<sequence>MDKSKKKSKKRKEPGDASNEILESEPKPKKKSKEIASVDQMMEVVKIKAALDSAHESKRSKKRKKNLEKAEKNTNTRADKKYHDEIISYIQTWESDKSSWKFQKTKQIFIQNNVFNDKIIIDDIWDTTLSYLSGSQGKAKDMLKGNAQKIIQKIDGEFEKSQNNDLLQQKNYLRARELLQMLD</sequence>
<feature type="compositionally biased region" description="Basic and acidic residues" evidence="1">
    <location>
        <begin position="67"/>
        <end position="76"/>
    </location>
</feature>
<organism evidence="3">
    <name type="scientific">Culicoides sonorensis</name>
    <name type="common">Biting midge</name>
    <dbReference type="NCBI Taxonomy" id="179676"/>
    <lineage>
        <taxon>Eukaryota</taxon>
        <taxon>Metazoa</taxon>
        <taxon>Ecdysozoa</taxon>
        <taxon>Arthropoda</taxon>
        <taxon>Hexapoda</taxon>
        <taxon>Insecta</taxon>
        <taxon>Pterygota</taxon>
        <taxon>Neoptera</taxon>
        <taxon>Endopterygota</taxon>
        <taxon>Diptera</taxon>
        <taxon>Nematocera</taxon>
        <taxon>Chironomoidea</taxon>
        <taxon>Ceratopogonidae</taxon>
        <taxon>Ceratopogoninae</taxon>
        <taxon>Culicoides</taxon>
        <taxon>Monoculicoides</taxon>
    </lineage>
</organism>
<feature type="domain" description="WKF" evidence="2">
    <location>
        <begin position="88"/>
        <end position="150"/>
    </location>
</feature>
<dbReference type="EMBL" id="UFQT01001291">
    <property type="protein sequence ID" value="SSX29867.1"/>
    <property type="molecule type" value="Genomic_DNA"/>
</dbReference>
<evidence type="ECO:0000259" key="2">
    <source>
        <dbReference type="Pfam" id="PF10180"/>
    </source>
</evidence>
<evidence type="ECO:0000313" key="3">
    <source>
        <dbReference type="EMBL" id="SSX10145.1"/>
    </source>
</evidence>
<dbReference type="PANTHER" id="PTHR22306:SF2">
    <property type="entry name" value="CHROMOSOME 7 OPEN READING FRAME 50"/>
    <property type="match status" value="1"/>
</dbReference>
<dbReference type="PANTHER" id="PTHR22306">
    <property type="entry name" value="CHROMOSOME 7 OPEN READING FRAME 50"/>
    <property type="match status" value="1"/>
</dbReference>
<name>A0A336L8D1_CULSO</name>
<feature type="compositionally biased region" description="Basic residues" evidence="1">
    <location>
        <begin position="1"/>
        <end position="12"/>
    </location>
</feature>
<dbReference type="Pfam" id="PF10180">
    <property type="entry name" value="WKF"/>
    <property type="match status" value="1"/>
</dbReference>
<protein>
    <submittedName>
        <fullName evidence="3">CSON001826 protein</fullName>
    </submittedName>
</protein>
<reference evidence="4" key="2">
    <citation type="submission" date="2018-07" db="EMBL/GenBank/DDBJ databases">
        <authorList>
            <person name="Quirk P.G."/>
            <person name="Krulwich T.A."/>
        </authorList>
    </citation>
    <scope>NUCLEOTIDE SEQUENCE</scope>
</reference>
<proteinExistence type="predicted"/>
<feature type="region of interest" description="Disordered" evidence="1">
    <location>
        <begin position="49"/>
        <end position="76"/>
    </location>
</feature>
<reference evidence="3" key="1">
    <citation type="submission" date="2018-04" db="EMBL/GenBank/DDBJ databases">
        <authorList>
            <person name="Go L.Y."/>
            <person name="Mitchell J.A."/>
        </authorList>
    </citation>
    <scope>NUCLEOTIDE SEQUENCE</scope>
    <source>
        <tissue evidence="3">Whole organism</tissue>
    </source>
</reference>
<gene>
    <name evidence="3" type="primary">CSON001826</name>
</gene>